<dbReference type="SUPFAM" id="SSF103473">
    <property type="entry name" value="MFS general substrate transporter"/>
    <property type="match status" value="1"/>
</dbReference>
<dbReference type="PROSITE" id="PS50850">
    <property type="entry name" value="MFS"/>
    <property type="match status" value="1"/>
</dbReference>
<dbReference type="STRING" id="6248.A0A0K0E9M9"/>
<evidence type="ECO:0000256" key="3">
    <source>
        <dbReference type="ARBA" id="ARBA00022989"/>
    </source>
</evidence>
<feature type="transmembrane region" description="Helical" evidence="5">
    <location>
        <begin position="180"/>
        <end position="201"/>
    </location>
</feature>
<evidence type="ECO:0000256" key="2">
    <source>
        <dbReference type="ARBA" id="ARBA00022692"/>
    </source>
</evidence>
<feature type="transmembrane region" description="Helical" evidence="5">
    <location>
        <begin position="370"/>
        <end position="391"/>
    </location>
</feature>
<evidence type="ECO:0000256" key="1">
    <source>
        <dbReference type="ARBA" id="ARBA00004141"/>
    </source>
</evidence>
<keyword evidence="4 5" id="KW-0472">Membrane</keyword>
<reference evidence="8" key="1">
    <citation type="submission" date="2015-08" db="UniProtKB">
        <authorList>
            <consortium name="WormBaseParasite"/>
        </authorList>
    </citation>
    <scope>IDENTIFICATION</scope>
</reference>
<feature type="transmembrane region" description="Helical" evidence="5">
    <location>
        <begin position="336"/>
        <end position="358"/>
    </location>
</feature>
<comment type="subcellular location">
    <subcellularLocation>
        <location evidence="1">Membrane</location>
        <topology evidence="1">Multi-pass membrane protein</topology>
    </subcellularLocation>
</comment>
<accession>A0A0K0E9M9</accession>
<name>A0A0K0E9M9_STRER</name>
<evidence type="ECO:0000259" key="6">
    <source>
        <dbReference type="PROSITE" id="PS50850"/>
    </source>
</evidence>
<proteinExistence type="predicted"/>
<feature type="transmembrane region" description="Helical" evidence="5">
    <location>
        <begin position="398"/>
        <end position="417"/>
    </location>
</feature>
<keyword evidence="3 5" id="KW-1133">Transmembrane helix</keyword>
<evidence type="ECO:0000256" key="4">
    <source>
        <dbReference type="ARBA" id="ARBA00023136"/>
    </source>
</evidence>
<dbReference type="InterPro" id="IPR020846">
    <property type="entry name" value="MFS_dom"/>
</dbReference>
<dbReference type="GO" id="GO:0022857">
    <property type="term" value="F:transmembrane transporter activity"/>
    <property type="evidence" value="ECO:0007669"/>
    <property type="project" value="InterPro"/>
</dbReference>
<dbReference type="Proteomes" id="UP000035681">
    <property type="component" value="Unplaced"/>
</dbReference>
<evidence type="ECO:0000313" key="9">
    <source>
        <dbReference type="WBParaSite" id="TCONS_00003563.p1"/>
    </source>
</evidence>
<dbReference type="PANTHER" id="PTHR24064">
    <property type="entry name" value="SOLUTE CARRIER FAMILY 22 MEMBER"/>
    <property type="match status" value="1"/>
</dbReference>
<feature type="transmembrane region" description="Helical" evidence="5">
    <location>
        <begin position="156"/>
        <end position="174"/>
    </location>
</feature>
<sequence length="522" mass="59673">MTNDIIIYESCPNILLSGDDNELFNENISPTNKNLLLSDYENLLSTDCIMECEKKENELIFEEIVEKLGPYNPYSLFIMISMAILWGLAAMNLMISAFLVDPIYANTSSKNIIDTFQLVDNKSYLINMFSSSFMFGSMVGGLIIPIFADYFGRKKNVAWCTFFLGIAGCAIAFVDNYYFILVLRFVQGIAFHGTIATNWVLSYESVSIKIRSFSALFFGVIWVIGYCVIAPLAYYFTNWKYFCFFTALPTFIFSFIVLATIPESLGFLINKKEIKEIEKWLLYNKKFNNFFGKKDFPDINNLLNSISTDLNESLREDEEKLSIRRKIKKFFTAKKILFLHLIIFAFIWTTDTVIYYALSFFSTNLSGNMYINYVLSGLIECPSYLVVPLFLDYLGRKGLTFLMHFIASIALFLGLIIRQDQHIFYLIIWLTGKFCISCTFTSIFVYGSEIFPTSFRNVSLGFCAVISRFGGIIAPYSKTLDKIWPKLSIALFASVALVAALLSLILPETGKVRKLIKKKSKK</sequence>
<protein>
    <submittedName>
        <fullName evidence="8 9">MFS domain-containing protein</fullName>
    </submittedName>
</protein>
<dbReference type="InterPro" id="IPR011701">
    <property type="entry name" value="MFS"/>
</dbReference>
<organism evidence="8">
    <name type="scientific">Strongyloides stercoralis</name>
    <name type="common">Threadworm</name>
    <dbReference type="NCBI Taxonomy" id="6248"/>
    <lineage>
        <taxon>Eukaryota</taxon>
        <taxon>Metazoa</taxon>
        <taxon>Ecdysozoa</taxon>
        <taxon>Nematoda</taxon>
        <taxon>Chromadorea</taxon>
        <taxon>Rhabditida</taxon>
        <taxon>Tylenchina</taxon>
        <taxon>Panagrolaimomorpha</taxon>
        <taxon>Strongyloidoidea</taxon>
        <taxon>Strongyloididae</taxon>
        <taxon>Strongyloides</taxon>
    </lineage>
</organism>
<feature type="transmembrane region" description="Helical" evidence="5">
    <location>
        <begin position="458"/>
        <end position="477"/>
    </location>
</feature>
<feature type="transmembrane region" description="Helical" evidence="5">
    <location>
        <begin position="213"/>
        <end position="236"/>
    </location>
</feature>
<feature type="domain" description="Major facilitator superfamily (MFS) profile" evidence="6">
    <location>
        <begin position="78"/>
        <end position="511"/>
    </location>
</feature>
<feature type="transmembrane region" description="Helical" evidence="5">
    <location>
        <begin position="248"/>
        <end position="269"/>
    </location>
</feature>
<dbReference type="WBParaSite" id="SSTP_0000621100.1">
    <property type="protein sequence ID" value="SSTP_0000621100.1"/>
    <property type="gene ID" value="SSTP_0000621100"/>
</dbReference>
<keyword evidence="7" id="KW-1185">Reference proteome</keyword>
<dbReference type="WBParaSite" id="TCONS_00003563.p1">
    <property type="protein sequence ID" value="TCONS_00003563.p1"/>
    <property type="gene ID" value="XLOC_003307"/>
</dbReference>
<feature type="transmembrane region" description="Helical" evidence="5">
    <location>
        <begin position="124"/>
        <end position="144"/>
    </location>
</feature>
<feature type="transmembrane region" description="Helical" evidence="5">
    <location>
        <begin position="483"/>
        <end position="506"/>
    </location>
</feature>
<feature type="transmembrane region" description="Helical" evidence="5">
    <location>
        <begin position="76"/>
        <end position="100"/>
    </location>
</feature>
<dbReference type="GO" id="GO:0016020">
    <property type="term" value="C:membrane"/>
    <property type="evidence" value="ECO:0007669"/>
    <property type="project" value="UniProtKB-SubCell"/>
</dbReference>
<evidence type="ECO:0000313" key="8">
    <source>
        <dbReference type="WBParaSite" id="SSTP_0000621100.1"/>
    </source>
</evidence>
<dbReference type="Pfam" id="PF07690">
    <property type="entry name" value="MFS_1"/>
    <property type="match status" value="1"/>
</dbReference>
<dbReference type="InterPro" id="IPR036259">
    <property type="entry name" value="MFS_trans_sf"/>
</dbReference>
<dbReference type="Gene3D" id="1.20.1250.20">
    <property type="entry name" value="MFS general substrate transporter like domains"/>
    <property type="match status" value="1"/>
</dbReference>
<evidence type="ECO:0000313" key="7">
    <source>
        <dbReference type="Proteomes" id="UP000035681"/>
    </source>
</evidence>
<keyword evidence="2 5" id="KW-0812">Transmembrane</keyword>
<dbReference type="AlphaFoldDB" id="A0A0K0E9M9"/>
<evidence type="ECO:0000256" key="5">
    <source>
        <dbReference type="SAM" id="Phobius"/>
    </source>
</evidence>
<feature type="transmembrane region" description="Helical" evidence="5">
    <location>
        <begin position="423"/>
        <end position="446"/>
    </location>
</feature>